<evidence type="ECO:0000313" key="1">
    <source>
        <dbReference type="EMBL" id="ALW84776.1"/>
    </source>
</evidence>
<accession>A0A0U4C3M6</accession>
<sequence length="211" mass="23923">MVSVPNDAPLPVPVRQPRFYVGVVGAPDVTTVKFASVQSPLLNVGVTLEYRLTNRLRLTTGLLRSTKQYTARREDYNWGAFSQQVAQYDFKDVEGTCQVLDVPLNLRYDLLTQPQYKVFGSLGLSSFFMQRERYSYPYVYQNMARYAEWEVVNANRHLFSIANLSFGYERSLSTRWSLQAEPYLKLPLGGVGVGKVQLVSGGIFFGAKYGF</sequence>
<organism evidence="1 2">
    <name type="scientific">Hymenobacter sedentarius</name>
    <dbReference type="NCBI Taxonomy" id="1411621"/>
    <lineage>
        <taxon>Bacteria</taxon>
        <taxon>Pseudomonadati</taxon>
        <taxon>Bacteroidota</taxon>
        <taxon>Cytophagia</taxon>
        <taxon>Cytophagales</taxon>
        <taxon>Hymenobacteraceae</taxon>
        <taxon>Hymenobacter</taxon>
    </lineage>
</organism>
<dbReference type="Proteomes" id="UP000059542">
    <property type="component" value="Chromosome"/>
</dbReference>
<evidence type="ECO:0000313" key="2">
    <source>
        <dbReference type="Proteomes" id="UP000059542"/>
    </source>
</evidence>
<dbReference type="EMBL" id="CP013909">
    <property type="protein sequence ID" value="ALW84776.1"/>
    <property type="molecule type" value="Genomic_DNA"/>
</dbReference>
<keyword evidence="2" id="KW-1185">Reference proteome</keyword>
<protein>
    <submittedName>
        <fullName evidence="1">Uncharacterized protein</fullName>
    </submittedName>
</protein>
<proteinExistence type="predicted"/>
<dbReference type="AlphaFoldDB" id="A0A0U4C3M6"/>
<name>A0A0U4C3M6_9BACT</name>
<dbReference type="KEGG" id="hyg:AUC43_06565"/>
<dbReference type="STRING" id="1411621.AUC43_06565"/>
<gene>
    <name evidence="1" type="ORF">AUC43_06565</name>
</gene>
<reference evidence="1 2" key="1">
    <citation type="submission" date="2015-12" db="EMBL/GenBank/DDBJ databases">
        <authorList>
            <person name="Shamseldin A."/>
            <person name="Moawad H."/>
            <person name="Abd El-Rahim W.M."/>
            <person name="Sadowsky M.J."/>
        </authorList>
    </citation>
    <scope>NUCLEOTIDE SEQUENCE [LARGE SCALE GENOMIC DNA]</scope>
    <source>
        <strain evidence="1 2">DG5B</strain>
    </source>
</reference>